<dbReference type="Pfam" id="PF02210">
    <property type="entry name" value="Laminin_G_2"/>
    <property type="match status" value="1"/>
</dbReference>
<evidence type="ECO:0000256" key="3">
    <source>
        <dbReference type="ARBA" id="ARBA00022530"/>
    </source>
</evidence>
<feature type="compositionally biased region" description="Acidic residues" evidence="9">
    <location>
        <begin position="1370"/>
        <end position="1379"/>
    </location>
</feature>
<feature type="compositionally biased region" description="Gly residues" evidence="9">
    <location>
        <begin position="845"/>
        <end position="854"/>
    </location>
</feature>
<keyword evidence="6 13" id="KW-0176">Collagen</keyword>
<evidence type="ECO:0000256" key="4">
    <source>
        <dbReference type="ARBA" id="ARBA00022729"/>
    </source>
</evidence>
<feature type="compositionally biased region" description="Basic and acidic residues" evidence="9">
    <location>
        <begin position="1074"/>
        <end position="1083"/>
    </location>
</feature>
<feature type="compositionally biased region" description="Pro residues" evidence="9">
    <location>
        <begin position="1329"/>
        <end position="1338"/>
    </location>
</feature>
<feature type="signal peptide" evidence="10">
    <location>
        <begin position="1"/>
        <end position="30"/>
    </location>
</feature>
<evidence type="ECO:0000313" key="14">
    <source>
        <dbReference type="Proteomes" id="UP000830375"/>
    </source>
</evidence>
<keyword evidence="2" id="KW-0964">Secreted</keyword>
<evidence type="ECO:0000256" key="1">
    <source>
        <dbReference type="ARBA" id="ARBA00004613"/>
    </source>
</evidence>
<evidence type="ECO:0000256" key="7">
    <source>
        <dbReference type="PROSITE-ProRule" id="PRU00446"/>
    </source>
</evidence>
<dbReference type="InterPro" id="IPR022082">
    <property type="entry name" value="Noelin_dom"/>
</dbReference>
<feature type="region of interest" description="Disordered" evidence="9">
    <location>
        <begin position="1729"/>
        <end position="1768"/>
    </location>
</feature>
<dbReference type="SMART" id="SM00284">
    <property type="entry name" value="OLF"/>
    <property type="match status" value="1"/>
</dbReference>
<feature type="compositionally biased region" description="Low complexity" evidence="9">
    <location>
        <begin position="712"/>
        <end position="721"/>
    </location>
</feature>
<proteinExistence type="predicted"/>
<dbReference type="EMBL" id="JACTAM010000001">
    <property type="protein sequence ID" value="KAI2668892.1"/>
    <property type="molecule type" value="Genomic_DNA"/>
</dbReference>
<dbReference type="SMART" id="SM00038">
    <property type="entry name" value="COLFI"/>
    <property type="match status" value="1"/>
</dbReference>
<evidence type="ECO:0000256" key="9">
    <source>
        <dbReference type="SAM" id="MobiDB-lite"/>
    </source>
</evidence>
<evidence type="ECO:0000259" key="11">
    <source>
        <dbReference type="PROSITE" id="PS51132"/>
    </source>
</evidence>
<feature type="compositionally biased region" description="Polar residues" evidence="9">
    <location>
        <begin position="1749"/>
        <end position="1768"/>
    </location>
</feature>
<feature type="compositionally biased region" description="Gly residues" evidence="9">
    <location>
        <begin position="1193"/>
        <end position="1202"/>
    </location>
</feature>
<dbReference type="PANTHER" id="PTHR37456:SF6">
    <property type="entry name" value="COLLAGEN ALPHA-1(XXIII) CHAIN-LIKE ISOFORM X2"/>
    <property type="match status" value="1"/>
</dbReference>
<dbReference type="Gene3D" id="2.60.120.1000">
    <property type="match status" value="1"/>
</dbReference>
<feature type="region of interest" description="Disordered" evidence="9">
    <location>
        <begin position="396"/>
        <end position="1379"/>
    </location>
</feature>
<dbReference type="InterPro" id="IPR001791">
    <property type="entry name" value="Laminin_G"/>
</dbReference>
<dbReference type="Pfam" id="PF12308">
    <property type="entry name" value="Noelin-1"/>
    <property type="match status" value="1"/>
</dbReference>
<organism evidence="13 14">
    <name type="scientific">Labeo rohita</name>
    <name type="common">Indian major carp</name>
    <name type="synonym">Cyprinus rohita</name>
    <dbReference type="NCBI Taxonomy" id="84645"/>
    <lineage>
        <taxon>Eukaryota</taxon>
        <taxon>Metazoa</taxon>
        <taxon>Chordata</taxon>
        <taxon>Craniata</taxon>
        <taxon>Vertebrata</taxon>
        <taxon>Euteleostomi</taxon>
        <taxon>Actinopterygii</taxon>
        <taxon>Neopterygii</taxon>
        <taxon>Teleostei</taxon>
        <taxon>Ostariophysi</taxon>
        <taxon>Cypriniformes</taxon>
        <taxon>Cyprinidae</taxon>
        <taxon>Labeoninae</taxon>
        <taxon>Labeonini</taxon>
        <taxon>Labeo</taxon>
    </lineage>
</organism>
<dbReference type="InterPro" id="IPR000885">
    <property type="entry name" value="Fib_collagen_C"/>
</dbReference>
<evidence type="ECO:0000256" key="5">
    <source>
        <dbReference type="ARBA" id="ARBA00022737"/>
    </source>
</evidence>
<comment type="caution">
    <text evidence="13">The sequence shown here is derived from an EMBL/GenBank/DDBJ whole genome shotgun (WGS) entry which is preliminary data.</text>
</comment>
<evidence type="ECO:0000256" key="10">
    <source>
        <dbReference type="SAM" id="SignalP"/>
    </source>
</evidence>
<dbReference type="PANTHER" id="PTHR37456">
    <property type="entry name" value="SI:CH211-266K2.1"/>
    <property type="match status" value="1"/>
</dbReference>
<feature type="coiled-coil region" evidence="8">
    <location>
        <begin position="1922"/>
        <end position="1952"/>
    </location>
</feature>
<comment type="subcellular location">
    <subcellularLocation>
        <location evidence="1">Secreted</location>
    </subcellularLocation>
</comment>
<dbReference type="PROSITE" id="PS51132">
    <property type="entry name" value="OLF"/>
    <property type="match status" value="1"/>
</dbReference>
<feature type="compositionally biased region" description="Basic and acidic residues" evidence="9">
    <location>
        <begin position="1245"/>
        <end position="1254"/>
    </location>
</feature>
<evidence type="ECO:0000256" key="6">
    <source>
        <dbReference type="ARBA" id="ARBA00023119"/>
    </source>
</evidence>
<dbReference type="InterPro" id="IPR003112">
    <property type="entry name" value="Olfac-like_dom"/>
</dbReference>
<feature type="domain" description="Olfactomedin-like" evidence="11">
    <location>
        <begin position="1901"/>
        <end position="2199"/>
    </location>
</feature>
<evidence type="ECO:0000259" key="12">
    <source>
        <dbReference type="PROSITE" id="PS51461"/>
    </source>
</evidence>
<feature type="compositionally biased region" description="Low complexity" evidence="9">
    <location>
        <begin position="1062"/>
        <end position="1072"/>
    </location>
</feature>
<feature type="compositionally biased region" description="Gly residues" evidence="9">
    <location>
        <begin position="722"/>
        <end position="731"/>
    </location>
</feature>
<keyword evidence="14" id="KW-1185">Reference proteome</keyword>
<feature type="compositionally biased region" description="Gly residues" evidence="9">
    <location>
        <begin position="914"/>
        <end position="923"/>
    </location>
</feature>
<feature type="compositionally biased region" description="Low complexity" evidence="9">
    <location>
        <begin position="1339"/>
        <end position="1348"/>
    </location>
</feature>
<accession>A0ABQ8N2G9</accession>
<keyword evidence="4 10" id="KW-0732">Signal</keyword>
<dbReference type="GO" id="GO:0005581">
    <property type="term" value="C:collagen trimer"/>
    <property type="evidence" value="ECO:0007669"/>
    <property type="project" value="UniProtKB-KW"/>
</dbReference>
<dbReference type="Proteomes" id="UP000830375">
    <property type="component" value="Unassembled WGS sequence"/>
</dbReference>
<dbReference type="Pfam" id="PF01410">
    <property type="entry name" value="COLFI"/>
    <property type="match status" value="1"/>
</dbReference>
<dbReference type="SMART" id="SM00210">
    <property type="entry name" value="TSPN"/>
    <property type="match status" value="1"/>
</dbReference>
<dbReference type="InterPro" id="IPR050938">
    <property type="entry name" value="Collagen_Structural_Proteins"/>
</dbReference>
<evidence type="ECO:0000256" key="8">
    <source>
        <dbReference type="SAM" id="Coils"/>
    </source>
</evidence>
<dbReference type="InterPro" id="IPR013320">
    <property type="entry name" value="ConA-like_dom_sf"/>
</dbReference>
<feature type="domain" description="Fibrillar collagen NC1" evidence="12">
    <location>
        <begin position="1384"/>
        <end position="1612"/>
    </location>
</feature>
<feature type="compositionally biased region" description="Low complexity" evidence="9">
    <location>
        <begin position="1086"/>
        <end position="1098"/>
    </location>
</feature>
<comment type="caution">
    <text evidence="7">Lacks conserved residue(s) required for the propagation of feature annotation.</text>
</comment>
<gene>
    <name evidence="13" type="ORF">H4Q32_027201</name>
</gene>
<feature type="compositionally biased region" description="Pro residues" evidence="9">
    <location>
        <begin position="1291"/>
        <end position="1303"/>
    </location>
</feature>
<dbReference type="InterPro" id="IPR008160">
    <property type="entry name" value="Collagen"/>
</dbReference>
<keyword evidence="5" id="KW-0677">Repeat</keyword>
<dbReference type="SUPFAM" id="SSF49899">
    <property type="entry name" value="Concanavalin A-like lectins/glucanases"/>
    <property type="match status" value="1"/>
</dbReference>
<feature type="compositionally biased region" description="Low complexity" evidence="9">
    <location>
        <begin position="474"/>
        <end position="505"/>
    </location>
</feature>
<name>A0ABQ8N2G9_LABRO</name>
<feature type="compositionally biased region" description="Pro residues" evidence="9">
    <location>
        <begin position="1144"/>
        <end position="1158"/>
    </location>
</feature>
<dbReference type="Pfam" id="PF02191">
    <property type="entry name" value="OLF"/>
    <property type="match status" value="1"/>
</dbReference>
<evidence type="ECO:0000313" key="13">
    <source>
        <dbReference type="EMBL" id="KAI2668892.1"/>
    </source>
</evidence>
<feature type="compositionally biased region" description="Basic and acidic residues" evidence="9">
    <location>
        <begin position="1170"/>
        <end position="1180"/>
    </location>
</feature>
<dbReference type="Pfam" id="PF01391">
    <property type="entry name" value="Collagen"/>
    <property type="match status" value="5"/>
</dbReference>
<feature type="compositionally biased region" description="Gly residues" evidence="9">
    <location>
        <begin position="413"/>
        <end position="422"/>
    </location>
</feature>
<feature type="compositionally biased region" description="Low complexity" evidence="9">
    <location>
        <begin position="790"/>
        <end position="811"/>
    </location>
</feature>
<feature type="compositionally biased region" description="Low complexity" evidence="9">
    <location>
        <begin position="519"/>
        <end position="544"/>
    </location>
</feature>
<feature type="compositionally biased region" description="Basic and acidic residues" evidence="9">
    <location>
        <begin position="423"/>
        <end position="438"/>
    </location>
</feature>
<keyword evidence="3" id="KW-0272">Extracellular matrix</keyword>
<protein>
    <submittedName>
        <fullName evidence="13">Collagen alpha-1(XI) chain</fullName>
    </submittedName>
</protein>
<feature type="compositionally biased region" description="Low complexity" evidence="9">
    <location>
        <begin position="690"/>
        <end position="700"/>
    </location>
</feature>
<reference evidence="13 14" key="1">
    <citation type="submission" date="2022-01" db="EMBL/GenBank/DDBJ databases">
        <title>A high-quality chromosome-level genome assembly of rohu carp, Labeo rohita.</title>
        <authorList>
            <person name="Arick M.A. II"/>
            <person name="Hsu C.-Y."/>
            <person name="Magbanua Z."/>
            <person name="Pechanova O."/>
            <person name="Grover C."/>
            <person name="Miller E."/>
            <person name="Thrash A."/>
            <person name="Ezzel L."/>
            <person name="Alam S."/>
            <person name="Benzie J."/>
            <person name="Hamilton M."/>
            <person name="Karsi A."/>
            <person name="Lawrence M.L."/>
            <person name="Peterson D.G."/>
        </authorList>
    </citation>
    <scope>NUCLEOTIDE SEQUENCE [LARGE SCALE GENOMIC DNA]</scope>
    <source>
        <strain evidence="14">BAU-BD-2019</strain>
        <tissue evidence="13">Blood</tissue>
    </source>
</reference>
<dbReference type="Gene3D" id="2.60.120.200">
    <property type="match status" value="1"/>
</dbReference>
<sequence>MMKMKMKMKTHRITGIAPLIVLLLLHTTRAVSSPAANHIDVLKTLDLSDSMEGVSLEAGLCTSRRGTEEADLAYKIEKKIQCFLLSVYDSEGVQQLGVELGRSPVFLYEDHNGQPTPDLYPIFKKVNLADGKWHRVAYSVEGQKVTLYLDCQKVATLDLPRGPEPKVSTDGVTVFGTRLLDEEVFEGEIQQLLIAPDPRAAADYCHTHIPDCDSALTYNSLSLDPVEIVEYEDVENETEYFKEYTEYEDYEYRPAEREEQFFSGQVCLSQPSVSVCASSSRVSHVSVLFIQVLGPEKGQKGEPAVLGEGTLIVGPPGLPGPEGPPGEHGPMGPPGPIGDPGDPGPEGRQGLAGADGIPGPPGNLLMLPFQSGGDARLGPVISAQEAQAQAILQHTKLSLKGPPGPLGLTGRPGPLGRGGIDGARGEPGETGTKGDRGFDGLPGLPGNKGHRGDPGKKGPVGPPGVPGEKGSDGQPGPRGQPGEPGLAGLTGQRGLPGPPGQQGIRGVDGVQGSKGNMGSPGEPGAPGQQGNPGFQGFPGPQGAIGLPGEKGPQGKKGMKGLPGVDGPPGHPGREGPPGEKGLLGAAGVQGPVGYPGPRGVKGADGLRGLKGSKGEKGEDGFPGAKGEMGAKGDTGDSGAPGMRGEDGPEGPKGQSGPLGEPGPAGIAGEKGKLGVPGLPGYPGRQGLKGADGFPGPVGVPGEKGKKGPPGPAGVAGQRGPNGARGGRGARGPTGKSGEKGSSGHDGPPGPTGERGPQGPQGRVGEVGPKGPNGPAGKDGLPGHPGQRGEPGFQGKTGPPGPTGVVGPQGNTGETGPMGERGHPGTAGPAGEQGLPGAAGKEGAKGDPGGPGTSGKSGPAGLKGFRGSRGAPGAMGPVGLKGGVGPIGPPGLSGPTGERGPPGLAGAIGQPGRPGTIGGPGPMGEKGEPGDKGLIGPAGQDGEQGPVGLPGAAGPPGPPGEDGDKGETGAPGQKGSKGDKGESGPPGPAGTQGPEGQPGAPGVDGEPGPPGQQGMYGQKGDEGLRGFKGSRGPIGLQGMPGPPGEKGESGNSGLLGEDGESGDPGPVGVSGSAGEKGEQGEKGDTGPPGAAGSPGARGASGEDGAKGNAGPIGFPGDMGAPGEPGINGIDGSPGSKGDNGDPGKAGPPGPSGEPGPPGRPGRRGHLGPPGKEGRPGLKGDKGAPGYEGIMGKLGPVGGQGNPGKAGPQGLPGIPGPAGEQGLNGPPGQTGPPGPMGPAGLAGLKGDPGKKGEKGHGGLIGLIGPPGEFGEKGDRGLPGNQGLQGAKGDEGPVGPPGLTGPPGPPGLSGSMGHKGSKGNQGPIGPRGDPGPAGPPGPPGLPAVGMVAPPALDGRGKRRRHSDVDGTAIEDGQMQDEEAQGEEKDMEEVFASLASMRTDVEGLRTPLGTYHSPARTCKELWMCHPEYPDGVYWIDPNQGCHRDAFKVFCNFTAEGETCLQPHSSVQAVKMASWSREKPGAWFSQFKKGSQFSYVDVDGNPVHVVQLGFLKLLSATARQSFTYVCQNSAGWFDSTSLSHRHALRFRGSNGEELTQQNAHYIQPTHDGCQSRSGQERTVLEVDSPQSDVLPLVDVAVTDFGSSKQKFGFSVGKTSQQLHPAGRDVDRFSIVRRSSSAVLCSTGLTEGPSVLSKPEIDRRDMSVPLLKVGAVLSTMIMVTNWMSQTLPGLVGLDPHIARPGTSEKIISSLNMRCNFEPGTNKLTDTQTLPLTQCGTSSENWRSATHGRPGPGIATATSRLQPANQKTRTQHQSANQRLIVNSGEEGVQSVTSVALKVKHSGSRSLTVQHHNECVSYPGEDEGWQVYGSVQGNCICSIMTPAHGVCGGDPRHARLQQISDQVLNVSQYMEILNQRTTQDLQHLRDSEMLLEMLEKRLNIANEEPHSLTSKSLQELRGSVSQCRPLRALMGRLRADAGQLEVLKEELERLNDSLSALQERFTFRHYQQLQQREFVLQRHLHSCSSQLGTDTSSSSSSSQHRCSLRTHSTLTLLFVWVMDGYFKGRRLVEYQSLELYHPSSSSPMGSNVLVRYDLASGGVLQQRPLDQAGFNNTFSYSWGGSSDIDLMADETGLWAVYSSIPHGGNVVLSRLHPDTLEVLRSWDTGFPKRSAGESFLICGTLYVTNSHLAGAKVHFTFHTGTSSYEYTDIAFHNQYSHISMLDYNPRVRALYTWNNGHQVLYDITLLHFIRTSADAWDTNARDTNATD</sequence>
<feature type="compositionally biased region" description="Low complexity" evidence="9">
    <location>
        <begin position="997"/>
        <end position="1017"/>
    </location>
</feature>
<dbReference type="PROSITE" id="PS51461">
    <property type="entry name" value="NC1_FIB"/>
    <property type="match status" value="1"/>
</dbReference>
<evidence type="ECO:0000256" key="2">
    <source>
        <dbReference type="ARBA" id="ARBA00022525"/>
    </source>
</evidence>
<keyword evidence="8" id="KW-0175">Coiled coil</keyword>
<feature type="chain" id="PRO_5046933119" evidence="10">
    <location>
        <begin position="31"/>
        <end position="2219"/>
    </location>
</feature>
<feature type="region of interest" description="Disordered" evidence="9">
    <location>
        <begin position="311"/>
        <end position="364"/>
    </location>
</feature>
<dbReference type="InterPro" id="IPR048287">
    <property type="entry name" value="TSPN-like_N"/>
</dbReference>